<evidence type="ECO:0000256" key="2">
    <source>
        <dbReference type="SAM" id="MobiDB-lite"/>
    </source>
</evidence>
<reference evidence="3" key="1">
    <citation type="submission" date="2020-05" db="EMBL/GenBank/DDBJ databases">
        <title>Phylogenomic resolution of chytrid fungi.</title>
        <authorList>
            <person name="Stajich J.E."/>
            <person name="Amses K."/>
            <person name="Simmons R."/>
            <person name="Seto K."/>
            <person name="Myers J."/>
            <person name="Bonds A."/>
            <person name="Quandt C.A."/>
            <person name="Barry K."/>
            <person name="Liu P."/>
            <person name="Grigoriev I."/>
            <person name="Longcore J.E."/>
            <person name="James T.Y."/>
        </authorList>
    </citation>
    <scope>NUCLEOTIDE SEQUENCE</scope>
    <source>
        <strain evidence="3">JEL0513</strain>
    </source>
</reference>
<comment type="caution">
    <text evidence="3">The sequence shown here is derived from an EMBL/GenBank/DDBJ whole genome shotgun (WGS) entry which is preliminary data.</text>
</comment>
<dbReference type="InterPro" id="IPR046347">
    <property type="entry name" value="bZIP_sf"/>
</dbReference>
<dbReference type="AlphaFoldDB" id="A0AAD5SQU2"/>
<gene>
    <name evidence="3" type="ORF">HK100_006010</name>
</gene>
<dbReference type="Gene3D" id="1.20.5.170">
    <property type="match status" value="1"/>
</dbReference>
<feature type="compositionally biased region" description="Basic and acidic residues" evidence="2">
    <location>
        <begin position="154"/>
        <end position="173"/>
    </location>
</feature>
<keyword evidence="4" id="KW-1185">Reference proteome</keyword>
<proteinExistence type="predicted"/>
<name>A0AAD5SQU2_9FUNG</name>
<evidence type="ECO:0008006" key="5">
    <source>
        <dbReference type="Google" id="ProtNLM"/>
    </source>
</evidence>
<dbReference type="CDD" id="cd14686">
    <property type="entry name" value="bZIP"/>
    <property type="match status" value="1"/>
</dbReference>
<dbReference type="GO" id="GO:0003700">
    <property type="term" value="F:DNA-binding transcription factor activity"/>
    <property type="evidence" value="ECO:0007669"/>
    <property type="project" value="InterPro"/>
</dbReference>
<protein>
    <recommendedName>
        <fullName evidence="5">BZIP domain-containing protein</fullName>
    </recommendedName>
</protein>
<dbReference type="Proteomes" id="UP001211907">
    <property type="component" value="Unassembled WGS sequence"/>
</dbReference>
<organism evidence="3 4">
    <name type="scientific">Physocladia obscura</name>
    <dbReference type="NCBI Taxonomy" id="109957"/>
    <lineage>
        <taxon>Eukaryota</taxon>
        <taxon>Fungi</taxon>
        <taxon>Fungi incertae sedis</taxon>
        <taxon>Chytridiomycota</taxon>
        <taxon>Chytridiomycota incertae sedis</taxon>
        <taxon>Chytridiomycetes</taxon>
        <taxon>Chytridiales</taxon>
        <taxon>Chytriomycetaceae</taxon>
        <taxon>Physocladia</taxon>
    </lineage>
</organism>
<dbReference type="EMBL" id="JADGJH010002790">
    <property type="protein sequence ID" value="KAJ3094824.1"/>
    <property type="molecule type" value="Genomic_DNA"/>
</dbReference>
<feature type="compositionally biased region" description="Polar residues" evidence="2">
    <location>
        <begin position="131"/>
        <end position="144"/>
    </location>
</feature>
<evidence type="ECO:0000313" key="3">
    <source>
        <dbReference type="EMBL" id="KAJ3094824.1"/>
    </source>
</evidence>
<keyword evidence="1" id="KW-0175">Coiled coil</keyword>
<feature type="coiled-coil region" evidence="1">
    <location>
        <begin position="179"/>
        <end position="213"/>
    </location>
</feature>
<accession>A0AAD5SQU2</accession>
<dbReference type="SUPFAM" id="SSF57959">
    <property type="entry name" value="Leucine zipper domain"/>
    <property type="match status" value="1"/>
</dbReference>
<evidence type="ECO:0000313" key="4">
    <source>
        <dbReference type="Proteomes" id="UP001211907"/>
    </source>
</evidence>
<evidence type="ECO:0000256" key="1">
    <source>
        <dbReference type="SAM" id="Coils"/>
    </source>
</evidence>
<feature type="region of interest" description="Disordered" evidence="2">
    <location>
        <begin position="129"/>
        <end position="179"/>
    </location>
</feature>
<sequence length="304" mass="32908">MSQLFDFSHILHASAINYQTTGSPFGTDSASSTQSPSNTSQSLNLQDEIDRFLMDAAASVDPLPPSLSSEITNANNNANVNTEISTKTTGTPFGFAPFDFLFSFPVNNSTTTVATSSSNAAVITVVAPGSPSISQTDSAGNSKSKSTRGRKPKVLSEDEKVAQEQYRKEKNKEFAQISRNRKRKHVEELEQTNVTLAERVRQLEQTNASLMSRVLELSGAADFVGSIFKSSPSGVATTVSQPSSNLFENSVNSGVTGRSFVSTHLLASSSTRSFVSSFWPFNAPHHSQQLYPLTAFFRRRALGF</sequence>